<organism evidence="2 3">
    <name type="scientific">Terricaulis silvestris</name>
    <dbReference type="NCBI Taxonomy" id="2686094"/>
    <lineage>
        <taxon>Bacteria</taxon>
        <taxon>Pseudomonadati</taxon>
        <taxon>Pseudomonadota</taxon>
        <taxon>Alphaproteobacteria</taxon>
        <taxon>Caulobacterales</taxon>
        <taxon>Caulobacteraceae</taxon>
        <taxon>Terricaulis</taxon>
    </lineage>
</organism>
<evidence type="ECO:0000313" key="3">
    <source>
        <dbReference type="Proteomes" id="UP000431269"/>
    </source>
</evidence>
<dbReference type="KEGG" id="tsv:DSM104635_00176"/>
<keyword evidence="3" id="KW-1185">Reference proteome</keyword>
<protein>
    <submittedName>
        <fullName evidence="2">Uncharacterized protein</fullName>
    </submittedName>
</protein>
<name>A0A6I6MJV9_9CAUL</name>
<evidence type="ECO:0000313" key="2">
    <source>
        <dbReference type="EMBL" id="QGZ93366.1"/>
    </source>
</evidence>
<sequence length="210" mass="22479">MLKAIVLALLASAIMACGVVFEGAAQTQAALDVVHVAQRTSSIQLQERMLAGAAARLQKSWAQPTRWNASAAEALSAIYAMRANAAGGDEAIYAESMLWAMRATQIGPTQPNAWARLATFSIMDLAHAPCAAQTCLERSWIAAPMLDAESDCARLRIAHAGGLQESLISERIDWYLRSGVGADQAAACLAFVPREDLFQMMLRSRSSATP</sequence>
<proteinExistence type="predicted"/>
<feature type="chain" id="PRO_5026078004" evidence="1">
    <location>
        <begin position="17"/>
        <end position="210"/>
    </location>
</feature>
<dbReference type="EMBL" id="CP047045">
    <property type="protein sequence ID" value="QGZ93366.1"/>
    <property type="molecule type" value="Genomic_DNA"/>
</dbReference>
<accession>A0A6I6MJV9</accession>
<feature type="signal peptide" evidence="1">
    <location>
        <begin position="1"/>
        <end position="16"/>
    </location>
</feature>
<dbReference type="PROSITE" id="PS51257">
    <property type="entry name" value="PROKAR_LIPOPROTEIN"/>
    <property type="match status" value="1"/>
</dbReference>
<reference evidence="3" key="1">
    <citation type="submission" date="2019-12" db="EMBL/GenBank/DDBJ databases">
        <title>Complete genome of Terracaulis silvestris 0127_4.</title>
        <authorList>
            <person name="Vieira S."/>
            <person name="Riedel T."/>
            <person name="Sproer C."/>
            <person name="Pascual J."/>
            <person name="Boedeker C."/>
            <person name="Overmann J."/>
        </authorList>
    </citation>
    <scope>NUCLEOTIDE SEQUENCE [LARGE SCALE GENOMIC DNA]</scope>
    <source>
        <strain evidence="3">0127_4</strain>
    </source>
</reference>
<dbReference type="Proteomes" id="UP000431269">
    <property type="component" value="Chromosome"/>
</dbReference>
<gene>
    <name evidence="2" type="ORF">DSM104635_00176</name>
</gene>
<keyword evidence="1" id="KW-0732">Signal</keyword>
<evidence type="ECO:0000256" key="1">
    <source>
        <dbReference type="SAM" id="SignalP"/>
    </source>
</evidence>
<dbReference type="AlphaFoldDB" id="A0A6I6MJV9"/>
<dbReference type="RefSeq" id="WP_158764372.1">
    <property type="nucleotide sequence ID" value="NZ_CP047045.1"/>
</dbReference>